<protein>
    <recommendedName>
        <fullName evidence="3">Cas12f1-like TNB domain-containing protein</fullName>
    </recommendedName>
</protein>
<evidence type="ECO:0000313" key="4">
    <source>
        <dbReference type="EMBL" id="HEB48734.1"/>
    </source>
</evidence>
<gene>
    <name evidence="4" type="ORF">ENP77_02940</name>
</gene>
<organism evidence="4">
    <name type="scientific">Thermofilum pendens</name>
    <dbReference type="NCBI Taxonomy" id="2269"/>
    <lineage>
        <taxon>Archaea</taxon>
        <taxon>Thermoproteota</taxon>
        <taxon>Thermoprotei</taxon>
        <taxon>Thermofilales</taxon>
        <taxon>Thermofilaceae</taxon>
        <taxon>Thermofilum</taxon>
    </lineage>
</organism>
<dbReference type="InterPro" id="IPR010095">
    <property type="entry name" value="Cas12f1-like_TNB"/>
</dbReference>
<feature type="domain" description="Cas12f1-like TNB" evidence="3">
    <location>
        <begin position="33"/>
        <end position="73"/>
    </location>
</feature>
<reference evidence="4" key="1">
    <citation type="journal article" date="2020" name="mSystems">
        <title>Genome- and Community-Level Interaction Insights into Carbon Utilization and Element Cycling Functions of Hydrothermarchaeota in Hydrothermal Sediment.</title>
        <authorList>
            <person name="Zhou Z."/>
            <person name="Liu Y."/>
            <person name="Xu W."/>
            <person name="Pan J."/>
            <person name="Luo Z.H."/>
            <person name="Li M."/>
        </authorList>
    </citation>
    <scope>NUCLEOTIDE SEQUENCE [LARGE SCALE GENOMIC DNA]</scope>
    <source>
        <strain evidence="4">SpSt-25</strain>
    </source>
</reference>
<feature type="region of interest" description="Disordered" evidence="2">
    <location>
        <begin position="95"/>
        <end position="134"/>
    </location>
</feature>
<accession>A0A7C1PM33</accession>
<dbReference type="Pfam" id="PF07282">
    <property type="entry name" value="Cas12f1-like_TNB"/>
    <property type="match status" value="1"/>
</dbReference>
<name>A0A7C1PM33_THEPE</name>
<feature type="compositionally biased region" description="Basic residues" evidence="2">
    <location>
        <begin position="116"/>
        <end position="126"/>
    </location>
</feature>
<dbReference type="AlphaFoldDB" id="A0A7C1PM33"/>
<proteinExistence type="predicted"/>
<comment type="caution">
    <text evidence="4">The sequence shown here is derived from an EMBL/GenBank/DDBJ whole genome shotgun (WGS) entry which is preliminary data.</text>
</comment>
<keyword evidence="1" id="KW-0238">DNA-binding</keyword>
<evidence type="ECO:0000256" key="1">
    <source>
        <dbReference type="ARBA" id="ARBA00023125"/>
    </source>
</evidence>
<dbReference type="EMBL" id="DSKP01000102">
    <property type="protein sequence ID" value="HEB48734.1"/>
    <property type="molecule type" value="Genomic_DNA"/>
</dbReference>
<sequence>MDSSLPFEEYVVNDRYTFCSVKEYWEKHRETLEDGTSRVCAYHGCEVVREPRGLVRCPCGHALHSDVNAALNILKRAEALGIPVRVPKRVKVLSFTPTPSGGGKHADLERATPTAPRRRRGKRARGARSGDRGR</sequence>
<evidence type="ECO:0000259" key="3">
    <source>
        <dbReference type="Pfam" id="PF07282"/>
    </source>
</evidence>
<dbReference type="GO" id="GO:0003677">
    <property type="term" value="F:DNA binding"/>
    <property type="evidence" value="ECO:0007669"/>
    <property type="project" value="UniProtKB-KW"/>
</dbReference>
<evidence type="ECO:0000256" key="2">
    <source>
        <dbReference type="SAM" id="MobiDB-lite"/>
    </source>
</evidence>